<gene>
    <name evidence="8" type="ORF">C1704_08730</name>
</gene>
<comment type="caution">
    <text evidence="8">The sequence shown here is derived from an EMBL/GenBank/DDBJ whole genome shotgun (WGS) entry which is preliminary data.</text>
</comment>
<dbReference type="InterPro" id="IPR003439">
    <property type="entry name" value="ABC_transporter-like_ATP-bd"/>
</dbReference>
<evidence type="ECO:0000256" key="3">
    <source>
        <dbReference type="ARBA" id="ARBA00022741"/>
    </source>
</evidence>
<evidence type="ECO:0000313" key="9">
    <source>
        <dbReference type="Proteomes" id="UP000238605"/>
    </source>
</evidence>
<comment type="function">
    <text evidence="6">Part of the ABC transporter complex HmuTUV involved in hemin import. Responsible for energy coupling to the transport system.</text>
</comment>
<sequence>MTTALLTTHQLTARAGQRTLVQDLSLRVQRGERWAFLGPNGCGKTTLLRTLAGLLDPAGGEVHIDGQPLPRLPTRTLARLRAWCPQHHQDVFALTALDVVLASRQPYAGRFGWLAPDDERIAREQLAALDVAHLAEQDVRSLSGGERQRVAIAAALAQATPLVLLDEPTAHLDVPHQLAVCRLLAGLADRAVLLSLHDVNLAQRCCTHALLFLPPGTNGQPRLLAGPLAEVLTEARLSEAYGCPMRALDVDGLRHFLPAADASLKA</sequence>
<dbReference type="InterPro" id="IPR003593">
    <property type="entry name" value="AAA+_ATPase"/>
</dbReference>
<dbReference type="RefSeq" id="WP_104302336.1">
    <property type="nucleotide sequence ID" value="NZ_PSNX01000007.1"/>
</dbReference>
<dbReference type="SUPFAM" id="SSF52540">
    <property type="entry name" value="P-loop containing nucleoside triphosphate hydrolases"/>
    <property type="match status" value="1"/>
</dbReference>
<evidence type="ECO:0000256" key="5">
    <source>
        <dbReference type="ARBA" id="ARBA00022967"/>
    </source>
</evidence>
<evidence type="ECO:0000313" key="8">
    <source>
        <dbReference type="EMBL" id="PPE66392.1"/>
    </source>
</evidence>
<dbReference type="PANTHER" id="PTHR42794:SF1">
    <property type="entry name" value="HEMIN IMPORT ATP-BINDING PROTEIN HMUV"/>
    <property type="match status" value="1"/>
</dbReference>
<dbReference type="EMBL" id="PSNX01000007">
    <property type="protein sequence ID" value="PPE66392.1"/>
    <property type="molecule type" value="Genomic_DNA"/>
</dbReference>
<dbReference type="AlphaFoldDB" id="A0A2S5SUJ4"/>
<dbReference type="GO" id="GO:0005524">
    <property type="term" value="F:ATP binding"/>
    <property type="evidence" value="ECO:0007669"/>
    <property type="project" value="UniProtKB-KW"/>
</dbReference>
<dbReference type="PROSITE" id="PS00211">
    <property type="entry name" value="ABC_TRANSPORTER_1"/>
    <property type="match status" value="1"/>
</dbReference>
<dbReference type="InterPro" id="IPR017871">
    <property type="entry name" value="ABC_transporter-like_CS"/>
</dbReference>
<keyword evidence="5" id="KW-1278">Translocase</keyword>
<protein>
    <submittedName>
        <fullName evidence="8">Cobalamin ABC transporter ATP-binding protein</fullName>
    </submittedName>
</protein>
<dbReference type="Gene3D" id="3.40.50.300">
    <property type="entry name" value="P-loop containing nucleotide triphosphate hydrolases"/>
    <property type="match status" value="1"/>
</dbReference>
<keyword evidence="2" id="KW-0472">Membrane</keyword>
<evidence type="ECO:0000256" key="4">
    <source>
        <dbReference type="ARBA" id="ARBA00022840"/>
    </source>
</evidence>
<keyword evidence="4 8" id="KW-0067">ATP-binding</keyword>
<evidence type="ECO:0000256" key="6">
    <source>
        <dbReference type="ARBA" id="ARBA00037066"/>
    </source>
</evidence>
<dbReference type="GO" id="GO:0016887">
    <property type="term" value="F:ATP hydrolysis activity"/>
    <property type="evidence" value="ECO:0007669"/>
    <property type="project" value="InterPro"/>
</dbReference>
<organism evidence="8 9">
    <name type="scientific">Caldimonas caldifontis</name>
    <dbReference type="NCBI Taxonomy" id="1452508"/>
    <lineage>
        <taxon>Bacteria</taxon>
        <taxon>Pseudomonadati</taxon>
        <taxon>Pseudomonadota</taxon>
        <taxon>Betaproteobacteria</taxon>
        <taxon>Burkholderiales</taxon>
        <taxon>Sphaerotilaceae</taxon>
        <taxon>Caldimonas</taxon>
    </lineage>
</organism>
<proteinExistence type="predicted"/>
<keyword evidence="1" id="KW-0813">Transport</keyword>
<dbReference type="Pfam" id="PF00005">
    <property type="entry name" value="ABC_tran"/>
    <property type="match status" value="1"/>
</dbReference>
<dbReference type="PROSITE" id="PS50893">
    <property type="entry name" value="ABC_TRANSPORTER_2"/>
    <property type="match status" value="1"/>
</dbReference>
<dbReference type="SMART" id="SM00382">
    <property type="entry name" value="AAA"/>
    <property type="match status" value="1"/>
</dbReference>
<keyword evidence="9" id="KW-1185">Reference proteome</keyword>
<reference evidence="8 9" key="1">
    <citation type="submission" date="2018-02" db="EMBL/GenBank/DDBJ databases">
        <title>Reclassifiation of [Polyangium] brachysporum DSM 7029 as Guopingzhaonella breviflexa gen. nov., sp. nov., a member of the family Comamonadaceae.</title>
        <authorList>
            <person name="Tang B."/>
        </authorList>
    </citation>
    <scope>NUCLEOTIDE SEQUENCE [LARGE SCALE GENOMIC DNA]</scope>
    <source>
        <strain evidence="8 9">BCRC 80649</strain>
    </source>
</reference>
<dbReference type="CDD" id="cd03214">
    <property type="entry name" value="ABC_Iron-Siderophores_B12_Hemin"/>
    <property type="match status" value="1"/>
</dbReference>
<evidence type="ECO:0000256" key="1">
    <source>
        <dbReference type="ARBA" id="ARBA00022448"/>
    </source>
</evidence>
<dbReference type="PANTHER" id="PTHR42794">
    <property type="entry name" value="HEMIN IMPORT ATP-BINDING PROTEIN HMUV"/>
    <property type="match status" value="1"/>
</dbReference>
<dbReference type="InterPro" id="IPR027417">
    <property type="entry name" value="P-loop_NTPase"/>
</dbReference>
<dbReference type="OrthoDB" id="5296765at2"/>
<dbReference type="Proteomes" id="UP000238605">
    <property type="component" value="Unassembled WGS sequence"/>
</dbReference>
<evidence type="ECO:0000259" key="7">
    <source>
        <dbReference type="PROSITE" id="PS50893"/>
    </source>
</evidence>
<feature type="domain" description="ABC transporter" evidence="7">
    <location>
        <begin position="6"/>
        <end position="240"/>
    </location>
</feature>
<keyword evidence="2" id="KW-1003">Cell membrane</keyword>
<accession>A0A2S5SUJ4</accession>
<evidence type="ECO:0000256" key="2">
    <source>
        <dbReference type="ARBA" id="ARBA00022475"/>
    </source>
</evidence>
<keyword evidence="3" id="KW-0547">Nucleotide-binding</keyword>
<name>A0A2S5SUJ4_9BURK</name>